<keyword evidence="2" id="KW-1185">Reference proteome</keyword>
<protein>
    <submittedName>
        <fullName evidence="1">Uncharacterized protein</fullName>
    </submittedName>
</protein>
<dbReference type="Proteomes" id="UP000092462">
    <property type="component" value="Unassembled WGS sequence"/>
</dbReference>
<proteinExistence type="predicted"/>
<dbReference type="VEuPathDB" id="VectorBase:PPAI000174"/>
<organism evidence="1 2">
    <name type="scientific">Phlebotomus papatasi</name>
    <name type="common">Sandfly</name>
    <dbReference type="NCBI Taxonomy" id="29031"/>
    <lineage>
        <taxon>Eukaryota</taxon>
        <taxon>Metazoa</taxon>
        <taxon>Ecdysozoa</taxon>
        <taxon>Arthropoda</taxon>
        <taxon>Hexapoda</taxon>
        <taxon>Insecta</taxon>
        <taxon>Pterygota</taxon>
        <taxon>Neoptera</taxon>
        <taxon>Endopterygota</taxon>
        <taxon>Diptera</taxon>
        <taxon>Nematocera</taxon>
        <taxon>Psychodoidea</taxon>
        <taxon>Psychodidae</taxon>
        <taxon>Phlebotomus</taxon>
        <taxon>Phlebotomus</taxon>
    </lineage>
</organism>
<dbReference type="AlphaFoldDB" id="A0A1B0EVI2"/>
<accession>A0A1B0EVI2</accession>
<name>A0A1B0EVI2_PHLPP</name>
<evidence type="ECO:0000313" key="2">
    <source>
        <dbReference type="Proteomes" id="UP000092462"/>
    </source>
</evidence>
<evidence type="ECO:0000313" key="1">
    <source>
        <dbReference type="EnsemblMetazoa" id="PPAI000174-PA"/>
    </source>
</evidence>
<sequence length="114" mass="12887">MNWQPHILQIDLAHNLLSSNGKTSNVPYRESPPPSVANTWIPVNQALSLRSCQLQQQQIDVRVPPPIVCTRESKFTSVPASSGFKWHQCIEILTSVPFKWLRCIASGVIWPLTR</sequence>
<reference evidence="1" key="1">
    <citation type="submission" date="2022-08" db="UniProtKB">
        <authorList>
            <consortium name="EnsemblMetazoa"/>
        </authorList>
    </citation>
    <scope>IDENTIFICATION</scope>
    <source>
        <strain evidence="1">Israel</strain>
    </source>
</reference>
<dbReference type="EnsemblMetazoa" id="PPAI000174-RA">
    <property type="protein sequence ID" value="PPAI000174-PA"/>
    <property type="gene ID" value="PPAI000174"/>
</dbReference>
<dbReference type="VEuPathDB" id="VectorBase:PPAPM1_001720"/>
<dbReference type="EMBL" id="AJVK01009223">
    <property type="status" value="NOT_ANNOTATED_CDS"/>
    <property type="molecule type" value="Genomic_DNA"/>
</dbReference>